<reference evidence="3" key="1">
    <citation type="journal article" date="2021" name="PeerJ">
        <title>Extensive microbial diversity within the chicken gut microbiome revealed by metagenomics and culture.</title>
        <authorList>
            <person name="Gilroy R."/>
            <person name="Ravi A."/>
            <person name="Getino M."/>
            <person name="Pursley I."/>
            <person name="Horton D.L."/>
            <person name="Alikhan N.F."/>
            <person name="Baker D."/>
            <person name="Gharbi K."/>
            <person name="Hall N."/>
            <person name="Watson M."/>
            <person name="Adriaenssens E.M."/>
            <person name="Foster-Nyarko E."/>
            <person name="Jarju S."/>
            <person name="Secka A."/>
            <person name="Antonio M."/>
            <person name="Oren A."/>
            <person name="Chaudhuri R.R."/>
            <person name="La Ragione R."/>
            <person name="Hildebrand F."/>
            <person name="Pallen M.J."/>
        </authorList>
    </citation>
    <scope>NUCLEOTIDE SEQUENCE</scope>
    <source>
        <strain evidence="3">CHK192-2623</strain>
    </source>
</reference>
<name>A0A921JN42_LACJH</name>
<dbReference type="Pfam" id="PF01381">
    <property type="entry name" value="HTH_3"/>
    <property type="match status" value="1"/>
</dbReference>
<evidence type="ECO:0000259" key="2">
    <source>
        <dbReference type="PROSITE" id="PS50943"/>
    </source>
</evidence>
<proteinExistence type="predicted"/>
<dbReference type="Proteomes" id="UP000732527">
    <property type="component" value="Unassembled WGS sequence"/>
</dbReference>
<evidence type="ECO:0000313" key="4">
    <source>
        <dbReference type="Proteomes" id="UP000732527"/>
    </source>
</evidence>
<evidence type="ECO:0000313" key="3">
    <source>
        <dbReference type="EMBL" id="HJE48979.1"/>
    </source>
</evidence>
<evidence type="ECO:0000256" key="1">
    <source>
        <dbReference type="ARBA" id="ARBA00023125"/>
    </source>
</evidence>
<dbReference type="EMBL" id="DYYQ01000013">
    <property type="protein sequence ID" value="HJE48979.1"/>
    <property type="molecule type" value="Genomic_DNA"/>
</dbReference>
<reference evidence="3" key="2">
    <citation type="submission" date="2021-09" db="EMBL/GenBank/DDBJ databases">
        <authorList>
            <person name="Gilroy R."/>
        </authorList>
    </citation>
    <scope>NUCLEOTIDE SEQUENCE</scope>
    <source>
        <strain evidence="3">CHK192-2623</strain>
    </source>
</reference>
<dbReference type="GO" id="GO:0003677">
    <property type="term" value="F:DNA binding"/>
    <property type="evidence" value="ECO:0007669"/>
    <property type="project" value="UniProtKB-KW"/>
</dbReference>
<dbReference type="PANTHER" id="PTHR46558">
    <property type="entry name" value="TRACRIPTIONAL REGULATORY PROTEIN-RELATED-RELATED"/>
    <property type="match status" value="1"/>
</dbReference>
<comment type="caution">
    <text evidence="3">The sequence shown here is derived from an EMBL/GenBank/DDBJ whole genome shotgun (WGS) entry which is preliminary data.</text>
</comment>
<dbReference type="PROSITE" id="PS50943">
    <property type="entry name" value="HTH_CROC1"/>
    <property type="match status" value="1"/>
</dbReference>
<dbReference type="AlphaFoldDB" id="A0A921JN42"/>
<dbReference type="Gene3D" id="1.10.260.40">
    <property type="entry name" value="lambda repressor-like DNA-binding domains"/>
    <property type="match status" value="1"/>
</dbReference>
<dbReference type="PANTHER" id="PTHR46558:SF11">
    <property type="entry name" value="HTH-TYPE TRANSCRIPTIONAL REGULATOR XRE"/>
    <property type="match status" value="1"/>
</dbReference>
<accession>A0A921JN42</accession>
<sequence>MEFNEQIKCLRKENNLTQEEMAKKLNITRQAISNWENNRNLPDFEMII</sequence>
<feature type="domain" description="HTH cro/C1-type" evidence="2">
    <location>
        <begin position="7"/>
        <end position="48"/>
    </location>
</feature>
<keyword evidence="1" id="KW-0238">DNA-binding</keyword>
<protein>
    <submittedName>
        <fullName evidence="3">Helix-turn-helix domain-containing protein</fullName>
    </submittedName>
</protein>
<dbReference type="InterPro" id="IPR010982">
    <property type="entry name" value="Lambda_DNA-bd_dom_sf"/>
</dbReference>
<dbReference type="InterPro" id="IPR001387">
    <property type="entry name" value="Cro/C1-type_HTH"/>
</dbReference>
<gene>
    <name evidence="3" type="ORF">K8V69_02170</name>
</gene>
<dbReference type="SUPFAM" id="SSF47413">
    <property type="entry name" value="lambda repressor-like DNA-binding domains"/>
    <property type="match status" value="1"/>
</dbReference>
<dbReference type="CDD" id="cd00093">
    <property type="entry name" value="HTH_XRE"/>
    <property type="match status" value="1"/>
</dbReference>
<organism evidence="3 4">
    <name type="scientific">Lactobacillus johnsonii</name>
    <dbReference type="NCBI Taxonomy" id="33959"/>
    <lineage>
        <taxon>Bacteria</taxon>
        <taxon>Bacillati</taxon>
        <taxon>Bacillota</taxon>
        <taxon>Bacilli</taxon>
        <taxon>Lactobacillales</taxon>
        <taxon>Lactobacillaceae</taxon>
        <taxon>Lactobacillus</taxon>
    </lineage>
</organism>